<sequence>MEINRRPKSLNFADAAEPCLRHMTLNYDADHDYVPYVGVTLGEKKPHFVHHRLDWSEVLPYAIYGEICARDLCGSQEGLEIEKKQRELFLRQISPLDFLIHSSSSPWSQSYKMCLWEQSRALHALLYWYMEEQDERLVHIMKKMVDTLFHMSHQFGNQRMFAPEVIRDIGMGAIALGEIIDPLLKFDELFGDENARTLGVGLAYYCTDLSTGFFDENGDVVGNQLYRSGISILSGVLRAARLTQDASLFARGKQIHDRLSSYVTRYGSTPCTEPACSNMELIYSAIHLAETVDASYYEQIDRYVRNQTKEAQFLTKSEWHRELV</sequence>
<dbReference type="Proteomes" id="UP001197795">
    <property type="component" value="Unassembled WGS sequence"/>
</dbReference>
<dbReference type="RefSeq" id="WP_227733948.1">
    <property type="nucleotide sequence ID" value="NZ_JAJEPV010000066.1"/>
</dbReference>
<comment type="caution">
    <text evidence="1">The sequence shown here is derived from an EMBL/GenBank/DDBJ whole genome shotgun (WGS) entry which is preliminary data.</text>
</comment>
<name>A0AAE3A6Y2_9FIRM</name>
<dbReference type="AlphaFoldDB" id="A0AAE3A6Y2"/>
<protein>
    <submittedName>
        <fullName evidence="1">Uncharacterized protein</fullName>
    </submittedName>
</protein>
<evidence type="ECO:0000313" key="1">
    <source>
        <dbReference type="EMBL" id="MCC2121225.1"/>
    </source>
</evidence>
<keyword evidence="2" id="KW-1185">Reference proteome</keyword>
<reference evidence="1 2" key="1">
    <citation type="submission" date="2021-10" db="EMBL/GenBank/DDBJ databases">
        <title>Anaerobic single-cell dispensing facilitates the cultivation of human gut bacteria.</title>
        <authorList>
            <person name="Afrizal A."/>
        </authorList>
    </citation>
    <scope>NUCLEOTIDE SEQUENCE [LARGE SCALE GENOMIC DNA]</scope>
    <source>
        <strain evidence="1 2">CLA-AA-H273</strain>
    </source>
</reference>
<proteinExistence type="predicted"/>
<dbReference type="GO" id="GO:0005975">
    <property type="term" value="P:carbohydrate metabolic process"/>
    <property type="evidence" value="ECO:0007669"/>
    <property type="project" value="InterPro"/>
</dbReference>
<dbReference type="SUPFAM" id="SSF48208">
    <property type="entry name" value="Six-hairpin glycosidases"/>
    <property type="match status" value="1"/>
</dbReference>
<gene>
    <name evidence="1" type="ORF">LKD75_16830</name>
</gene>
<evidence type="ECO:0000313" key="2">
    <source>
        <dbReference type="Proteomes" id="UP001197795"/>
    </source>
</evidence>
<organism evidence="1 2">
    <name type="scientific">Waltera acetigignens</name>
    <dbReference type="NCBI Taxonomy" id="2981769"/>
    <lineage>
        <taxon>Bacteria</taxon>
        <taxon>Bacillati</taxon>
        <taxon>Bacillota</taxon>
        <taxon>Clostridia</taxon>
        <taxon>Lachnospirales</taxon>
        <taxon>Lachnospiraceae</taxon>
        <taxon>Waltera</taxon>
    </lineage>
</organism>
<accession>A0AAE3A6Y2</accession>
<dbReference type="EMBL" id="JAJEPV010000066">
    <property type="protein sequence ID" value="MCC2121225.1"/>
    <property type="molecule type" value="Genomic_DNA"/>
</dbReference>
<dbReference type="InterPro" id="IPR008928">
    <property type="entry name" value="6-hairpin_glycosidase_sf"/>
</dbReference>